<dbReference type="AlphaFoldDB" id="A0A853EJ24"/>
<dbReference type="InterPro" id="IPR002716">
    <property type="entry name" value="PIN_dom"/>
</dbReference>
<comment type="caution">
    <text evidence="6">The sequence shown here is derived from an EMBL/GenBank/DDBJ whole genome shotgun (WGS) entry which is preliminary data.</text>
</comment>
<keyword evidence="2" id="KW-0479">Metal-binding</keyword>
<dbReference type="GO" id="GO:0016787">
    <property type="term" value="F:hydrolase activity"/>
    <property type="evidence" value="ECO:0007669"/>
    <property type="project" value="UniProtKB-KW"/>
</dbReference>
<evidence type="ECO:0000256" key="2">
    <source>
        <dbReference type="ARBA" id="ARBA00022723"/>
    </source>
</evidence>
<evidence type="ECO:0000259" key="5">
    <source>
        <dbReference type="Pfam" id="PF01850"/>
    </source>
</evidence>
<name>A0A853EJ24_9ACTO</name>
<dbReference type="RefSeq" id="WP_179899893.1">
    <property type="nucleotide sequence ID" value="NZ_JACBXV010000025.1"/>
</dbReference>
<feature type="domain" description="PIN" evidence="5">
    <location>
        <begin position="4"/>
        <end position="124"/>
    </location>
</feature>
<evidence type="ECO:0000313" key="7">
    <source>
        <dbReference type="Proteomes" id="UP000572528"/>
    </source>
</evidence>
<evidence type="ECO:0000256" key="1">
    <source>
        <dbReference type="ARBA" id="ARBA00022722"/>
    </source>
</evidence>
<dbReference type="PANTHER" id="PTHR36173:SF2">
    <property type="entry name" value="RIBONUCLEASE VAPC16"/>
    <property type="match status" value="1"/>
</dbReference>
<dbReference type="Proteomes" id="UP000572528">
    <property type="component" value="Unassembled WGS sequence"/>
</dbReference>
<keyword evidence="3" id="KW-0378">Hydrolase</keyword>
<dbReference type="CDD" id="cd09872">
    <property type="entry name" value="PIN_Sll0205-like"/>
    <property type="match status" value="1"/>
</dbReference>
<protein>
    <submittedName>
        <fullName evidence="6">Type II toxin-antitoxin system VapC family toxin</fullName>
    </submittedName>
</protein>
<dbReference type="PANTHER" id="PTHR36173">
    <property type="entry name" value="RIBONUCLEASE VAPC16-RELATED"/>
    <property type="match status" value="1"/>
</dbReference>
<dbReference type="InterPro" id="IPR029060">
    <property type="entry name" value="PIN-like_dom_sf"/>
</dbReference>
<evidence type="ECO:0000313" key="6">
    <source>
        <dbReference type="EMBL" id="NYS68560.1"/>
    </source>
</evidence>
<keyword evidence="4" id="KW-0460">Magnesium</keyword>
<dbReference type="InterPro" id="IPR041705">
    <property type="entry name" value="PIN_Sll0205"/>
</dbReference>
<dbReference type="Gene3D" id="3.40.50.1010">
    <property type="entry name" value="5'-nuclease"/>
    <property type="match status" value="1"/>
</dbReference>
<organism evidence="6 7">
    <name type="scientific">Actinomyces bowdenii</name>
    <dbReference type="NCBI Taxonomy" id="131109"/>
    <lineage>
        <taxon>Bacteria</taxon>
        <taxon>Bacillati</taxon>
        <taxon>Actinomycetota</taxon>
        <taxon>Actinomycetes</taxon>
        <taxon>Actinomycetales</taxon>
        <taxon>Actinomycetaceae</taxon>
        <taxon>Actinomyces</taxon>
    </lineage>
</organism>
<sequence length="130" mass="14445">MSGYLLDTHALLWAIHEPSRLGERASEVLRERESLLVVSTASAWELFTKHRIGKLPGAGPWLDALEDHVARLGAQVLPIGWGDARLGGQLEWDHRDPFDRMLAAQAIRESLVLITADSAFDALPGLRTLW</sequence>
<keyword evidence="1" id="KW-0540">Nuclease</keyword>
<dbReference type="GO" id="GO:0004518">
    <property type="term" value="F:nuclease activity"/>
    <property type="evidence" value="ECO:0007669"/>
    <property type="project" value="UniProtKB-KW"/>
</dbReference>
<gene>
    <name evidence="6" type="ORF">HZZ05_03330</name>
</gene>
<dbReference type="EMBL" id="JACBXV010000025">
    <property type="protein sequence ID" value="NYS68560.1"/>
    <property type="molecule type" value="Genomic_DNA"/>
</dbReference>
<evidence type="ECO:0000256" key="4">
    <source>
        <dbReference type="ARBA" id="ARBA00022842"/>
    </source>
</evidence>
<dbReference type="InterPro" id="IPR052919">
    <property type="entry name" value="TA_system_RNase"/>
</dbReference>
<reference evidence="6 7" key="1">
    <citation type="submission" date="2020-07" db="EMBL/GenBank/DDBJ databases">
        <title>MOT database genomes.</title>
        <authorList>
            <person name="Joseph S."/>
            <person name="Aduse-Opoku J."/>
            <person name="Hashim A."/>
            <person name="Wade W."/>
            <person name="Curtis M."/>
        </authorList>
    </citation>
    <scope>NUCLEOTIDE SEQUENCE [LARGE SCALE GENOMIC DNA]</scope>
    <source>
        <strain evidence="6 7">WMus004</strain>
    </source>
</reference>
<accession>A0A853EJ24</accession>
<proteinExistence type="predicted"/>
<dbReference type="GO" id="GO:0046872">
    <property type="term" value="F:metal ion binding"/>
    <property type="evidence" value="ECO:0007669"/>
    <property type="project" value="UniProtKB-KW"/>
</dbReference>
<dbReference type="Pfam" id="PF01850">
    <property type="entry name" value="PIN"/>
    <property type="match status" value="1"/>
</dbReference>
<evidence type="ECO:0000256" key="3">
    <source>
        <dbReference type="ARBA" id="ARBA00022801"/>
    </source>
</evidence>
<dbReference type="SUPFAM" id="SSF88723">
    <property type="entry name" value="PIN domain-like"/>
    <property type="match status" value="1"/>
</dbReference>